<comment type="caution">
    <text evidence="1">The sequence shown here is derived from an EMBL/GenBank/DDBJ whole genome shotgun (WGS) entry which is preliminary data.</text>
</comment>
<evidence type="ECO:0000313" key="2">
    <source>
        <dbReference type="Proteomes" id="UP000607311"/>
    </source>
</evidence>
<protein>
    <submittedName>
        <fullName evidence="1">Uncharacterized protein</fullName>
    </submittedName>
</protein>
<dbReference type="RefSeq" id="WP_093401891.1">
    <property type="nucleotide sequence ID" value="NZ_BOPD01000013.1"/>
</dbReference>
<evidence type="ECO:0000313" key="1">
    <source>
        <dbReference type="EMBL" id="GIJ33140.1"/>
    </source>
</evidence>
<organism evidence="1 2">
    <name type="scientific">Micromonospora sediminimaris</name>
    <dbReference type="NCBI Taxonomy" id="547162"/>
    <lineage>
        <taxon>Bacteria</taxon>
        <taxon>Bacillati</taxon>
        <taxon>Actinomycetota</taxon>
        <taxon>Actinomycetes</taxon>
        <taxon>Micromonosporales</taxon>
        <taxon>Micromonosporaceae</taxon>
        <taxon>Micromonospora</taxon>
    </lineage>
</organism>
<dbReference type="Proteomes" id="UP000607311">
    <property type="component" value="Unassembled WGS sequence"/>
</dbReference>
<dbReference type="EMBL" id="BOPD01000013">
    <property type="protein sequence ID" value="GIJ33140.1"/>
    <property type="molecule type" value="Genomic_DNA"/>
</dbReference>
<gene>
    <name evidence="1" type="ORF">Vse01_22880</name>
</gene>
<dbReference type="OrthoDB" id="3539899at2"/>
<reference evidence="1" key="1">
    <citation type="submission" date="2021-01" db="EMBL/GenBank/DDBJ databases">
        <title>Whole genome shotgun sequence of Verrucosispora sediminis NBRC 107745.</title>
        <authorList>
            <person name="Komaki H."/>
            <person name="Tamura T."/>
        </authorList>
    </citation>
    <scope>NUCLEOTIDE SEQUENCE</scope>
    <source>
        <strain evidence="1">NBRC 107745</strain>
    </source>
</reference>
<name>A0A9W5XJA8_9ACTN</name>
<accession>A0A9W5XJA8</accession>
<proteinExistence type="predicted"/>
<dbReference type="AlphaFoldDB" id="A0A9W5XJA8"/>
<keyword evidence="2" id="KW-1185">Reference proteome</keyword>
<sequence length="101" mass="11359">MSVIHHPRVAWDAARTLVGAVPDDERFRSIAGELERLLGEGTAQSLRETRDRLRSAPDDGRDLVEAGVWRVRIEDALRSHPDAVEPLRRLVATAQPRWISS</sequence>